<dbReference type="OrthoDB" id="1665935at2"/>
<feature type="compositionally biased region" description="Pro residues" evidence="2">
    <location>
        <begin position="1"/>
        <end position="17"/>
    </location>
</feature>
<reference evidence="4 5" key="1">
    <citation type="submission" date="2019-08" db="EMBL/GenBank/DDBJ databases">
        <title>Selenomonas sp. mPRGC5 and Selenomonas sp. mPRGC8 isolated from ruminal fluid of dairy goat (Capra hircus).</title>
        <authorList>
            <person name="Poothong S."/>
            <person name="Nuengjamnong C."/>
            <person name="Tanasupawat S."/>
        </authorList>
    </citation>
    <scope>NUCLEOTIDE SEQUENCE [LARGE SCALE GENOMIC DNA]</scope>
    <source>
        <strain evidence="5">mPRGC5</strain>
    </source>
</reference>
<feature type="compositionally biased region" description="Low complexity" evidence="2">
    <location>
        <begin position="106"/>
        <end position="115"/>
    </location>
</feature>
<dbReference type="RefSeq" id="WP_149170939.1">
    <property type="nucleotide sequence ID" value="NZ_VTOY01000002.1"/>
</dbReference>
<evidence type="ECO:0000256" key="1">
    <source>
        <dbReference type="SAM" id="Coils"/>
    </source>
</evidence>
<feature type="region of interest" description="Disordered" evidence="2">
    <location>
        <begin position="253"/>
        <end position="279"/>
    </location>
</feature>
<sequence>MAVTPPTAPTPPTPPVAPKVSLDGGGSVTQSTVPQNKNQTDAQRQEAEARQAVAQGDGPLSKTTQENPNAKQNQQQNGGQQNQTTVVQTDPQAAAALQDGKTGQDTQSSQNTQTATAAQAPLSSFAGHGAGYWIFTFLAVFVLAFVLFRVVLKKRDGSKGELSAEDIRQAIEPEESESSLNLRGLTPDEALRQLEEQEAIDAAEEIRKARAEAKARLAKARSRVQLTPEVPASTAPKQIARQYREQVTAMPPEIKAKPKKIVRKPPKDEDDKEHFEISV</sequence>
<dbReference type="Proteomes" id="UP000323646">
    <property type="component" value="Unassembled WGS sequence"/>
</dbReference>
<keyword evidence="3" id="KW-0812">Transmembrane</keyword>
<gene>
    <name evidence="4" type="ORF">FZ040_04705</name>
</gene>
<feature type="compositionally biased region" description="Polar residues" evidence="2">
    <location>
        <begin position="61"/>
        <end position="71"/>
    </location>
</feature>
<name>A0A5D6WBR5_9FIRM</name>
<evidence type="ECO:0000313" key="5">
    <source>
        <dbReference type="Proteomes" id="UP000323646"/>
    </source>
</evidence>
<dbReference type="EMBL" id="VTOY01000002">
    <property type="protein sequence ID" value="TYZ24024.1"/>
    <property type="molecule type" value="Genomic_DNA"/>
</dbReference>
<comment type="caution">
    <text evidence="4">The sequence shown here is derived from an EMBL/GenBank/DDBJ whole genome shotgun (WGS) entry which is preliminary data.</text>
</comment>
<keyword evidence="3" id="KW-1133">Transmembrane helix</keyword>
<feature type="transmembrane region" description="Helical" evidence="3">
    <location>
        <begin position="130"/>
        <end position="152"/>
    </location>
</feature>
<keyword evidence="5" id="KW-1185">Reference proteome</keyword>
<organism evidence="4 5">
    <name type="scientific">Selenomonas ruminis</name>
    <dbReference type="NCBI Taxonomy" id="2593411"/>
    <lineage>
        <taxon>Bacteria</taxon>
        <taxon>Bacillati</taxon>
        <taxon>Bacillota</taxon>
        <taxon>Negativicutes</taxon>
        <taxon>Selenomonadales</taxon>
        <taxon>Selenomonadaceae</taxon>
        <taxon>Selenomonas</taxon>
    </lineage>
</organism>
<evidence type="ECO:0000256" key="3">
    <source>
        <dbReference type="SAM" id="Phobius"/>
    </source>
</evidence>
<protein>
    <submittedName>
        <fullName evidence="4">Uncharacterized protein</fullName>
    </submittedName>
</protein>
<feature type="compositionally biased region" description="Polar residues" evidence="2">
    <location>
        <begin position="28"/>
        <end position="41"/>
    </location>
</feature>
<dbReference type="AlphaFoldDB" id="A0A5D6WBR5"/>
<accession>A0A5D6WBR5</accession>
<feature type="coiled-coil region" evidence="1">
    <location>
        <begin position="192"/>
        <end position="223"/>
    </location>
</feature>
<evidence type="ECO:0000313" key="4">
    <source>
        <dbReference type="EMBL" id="TYZ24024.1"/>
    </source>
</evidence>
<proteinExistence type="predicted"/>
<feature type="compositionally biased region" description="Low complexity" evidence="2">
    <location>
        <begin position="72"/>
        <end position="89"/>
    </location>
</feature>
<feature type="region of interest" description="Disordered" evidence="2">
    <location>
        <begin position="1"/>
        <end position="115"/>
    </location>
</feature>
<feature type="compositionally biased region" description="Basic and acidic residues" evidence="2">
    <location>
        <begin position="265"/>
        <end position="279"/>
    </location>
</feature>
<keyword evidence="3" id="KW-0472">Membrane</keyword>
<evidence type="ECO:0000256" key="2">
    <source>
        <dbReference type="SAM" id="MobiDB-lite"/>
    </source>
</evidence>
<keyword evidence="1" id="KW-0175">Coiled coil</keyword>